<feature type="region of interest" description="Disordered" evidence="1">
    <location>
        <begin position="80"/>
        <end position="125"/>
    </location>
</feature>
<keyword evidence="2" id="KW-0812">Transmembrane</keyword>
<dbReference type="EMBL" id="JABVXQ010000010">
    <property type="protein sequence ID" value="KAF6088348.1"/>
    <property type="molecule type" value="Genomic_DNA"/>
</dbReference>
<evidence type="ECO:0000313" key="3">
    <source>
        <dbReference type="EMBL" id="KAF6088348.1"/>
    </source>
</evidence>
<feature type="compositionally biased region" description="Polar residues" evidence="1">
    <location>
        <begin position="81"/>
        <end position="97"/>
    </location>
</feature>
<name>A0A833Z8A9_9CHIR</name>
<gene>
    <name evidence="3" type="ORF">HJG60_008195</name>
</gene>
<reference evidence="3 4" key="1">
    <citation type="journal article" date="2020" name="Nature">
        <title>Six reference-quality genomes reveal evolution of bat adaptations.</title>
        <authorList>
            <person name="Jebb D."/>
            <person name="Huang Z."/>
            <person name="Pippel M."/>
            <person name="Hughes G.M."/>
            <person name="Lavrichenko K."/>
            <person name="Devanna P."/>
            <person name="Winkler S."/>
            <person name="Jermiin L.S."/>
            <person name="Skirmuntt E.C."/>
            <person name="Katzourakis A."/>
            <person name="Burkitt-Gray L."/>
            <person name="Ray D.A."/>
            <person name="Sullivan K.A.M."/>
            <person name="Roscito J.G."/>
            <person name="Kirilenko B.M."/>
            <person name="Davalos L.M."/>
            <person name="Corthals A.P."/>
            <person name="Power M.L."/>
            <person name="Jones G."/>
            <person name="Ransome R.D."/>
            <person name="Dechmann D.K.N."/>
            <person name="Locatelli A.G."/>
            <person name="Puechmaille S.J."/>
            <person name="Fedrigo O."/>
            <person name="Jarvis E.D."/>
            <person name="Hiller M."/>
            <person name="Vernes S.C."/>
            <person name="Myers E.W."/>
            <person name="Teeling E.C."/>
        </authorList>
    </citation>
    <scope>NUCLEOTIDE SEQUENCE [LARGE SCALE GENOMIC DNA]</scope>
    <source>
        <strain evidence="3">Bat1K_MPI-CBG_1</strain>
    </source>
</reference>
<evidence type="ECO:0000256" key="1">
    <source>
        <dbReference type="SAM" id="MobiDB-lite"/>
    </source>
</evidence>
<proteinExistence type="predicted"/>
<organism evidence="3 4">
    <name type="scientific">Phyllostomus discolor</name>
    <name type="common">pale spear-nosed bat</name>
    <dbReference type="NCBI Taxonomy" id="89673"/>
    <lineage>
        <taxon>Eukaryota</taxon>
        <taxon>Metazoa</taxon>
        <taxon>Chordata</taxon>
        <taxon>Craniata</taxon>
        <taxon>Vertebrata</taxon>
        <taxon>Euteleostomi</taxon>
        <taxon>Mammalia</taxon>
        <taxon>Eutheria</taxon>
        <taxon>Laurasiatheria</taxon>
        <taxon>Chiroptera</taxon>
        <taxon>Yangochiroptera</taxon>
        <taxon>Phyllostomidae</taxon>
        <taxon>Phyllostominae</taxon>
        <taxon>Phyllostomus</taxon>
    </lineage>
</organism>
<dbReference type="AlphaFoldDB" id="A0A833Z8A9"/>
<dbReference type="Proteomes" id="UP000664940">
    <property type="component" value="Unassembled WGS sequence"/>
</dbReference>
<protein>
    <submittedName>
        <fullName evidence="3">Uncharacterized protein</fullName>
    </submittedName>
</protein>
<evidence type="ECO:0000256" key="2">
    <source>
        <dbReference type="SAM" id="Phobius"/>
    </source>
</evidence>
<keyword evidence="2" id="KW-1133">Transmembrane helix</keyword>
<keyword evidence="2" id="KW-0472">Membrane</keyword>
<sequence>MAWEWEWAGATSSVGGRLVGKTSNSQHLLSTYYMLGIVLGAYLCNLYKLHKPCEIGILLLHTLQIEGTGLRKGKTVAQGHTFRSQDSQDSNLGSVGQSHVPEGLMVHPRGIDTTQERQRGSCGMR</sequence>
<comment type="caution">
    <text evidence="3">The sequence shown here is derived from an EMBL/GenBank/DDBJ whole genome shotgun (WGS) entry which is preliminary data.</text>
</comment>
<evidence type="ECO:0000313" key="4">
    <source>
        <dbReference type="Proteomes" id="UP000664940"/>
    </source>
</evidence>
<accession>A0A833Z8A9</accession>
<feature type="transmembrane region" description="Helical" evidence="2">
    <location>
        <begin position="31"/>
        <end position="49"/>
    </location>
</feature>